<dbReference type="RefSeq" id="WP_005449707.1">
    <property type="nucleotide sequence ID" value="NZ_BBKY01000093.1"/>
</dbReference>
<keyword evidence="2" id="KW-0812">Transmembrane</keyword>
<keyword evidence="2" id="KW-0472">Membrane</keyword>
<protein>
    <submittedName>
        <fullName evidence="3">Uncharacterized protein</fullName>
    </submittedName>
</protein>
<gene>
    <name evidence="3" type="ORF">DS957_011375</name>
</gene>
<evidence type="ECO:0000256" key="1">
    <source>
        <dbReference type="SAM" id="MobiDB-lite"/>
    </source>
</evidence>
<dbReference type="Proteomes" id="UP000253437">
    <property type="component" value="Unassembled WGS sequence"/>
</dbReference>
<evidence type="ECO:0000256" key="2">
    <source>
        <dbReference type="SAM" id="Phobius"/>
    </source>
</evidence>
<evidence type="ECO:0000313" key="3">
    <source>
        <dbReference type="EMBL" id="RIW13247.1"/>
    </source>
</evidence>
<organism evidence="3 4">
    <name type="scientific">Vibrio harveyi</name>
    <name type="common">Beneckea harveyi</name>
    <dbReference type="NCBI Taxonomy" id="669"/>
    <lineage>
        <taxon>Bacteria</taxon>
        <taxon>Pseudomonadati</taxon>
        <taxon>Pseudomonadota</taxon>
        <taxon>Gammaproteobacteria</taxon>
        <taxon>Vibrionales</taxon>
        <taxon>Vibrionaceae</taxon>
        <taxon>Vibrio</taxon>
    </lineage>
</organism>
<feature type="compositionally biased region" description="Basic and acidic residues" evidence="1">
    <location>
        <begin position="53"/>
        <end position="63"/>
    </location>
</feature>
<proteinExistence type="predicted"/>
<keyword evidence="2" id="KW-1133">Transmembrane helix</keyword>
<dbReference type="EMBL" id="QOUW02000032">
    <property type="protein sequence ID" value="RIW13247.1"/>
    <property type="molecule type" value="Genomic_DNA"/>
</dbReference>
<feature type="region of interest" description="Disordered" evidence="1">
    <location>
        <begin position="53"/>
        <end position="80"/>
    </location>
</feature>
<sequence length="111" mass="11489">MSLPDQAKATASSGGWFDSILEGAGELVGGAVDVVGDFGNDWLGIKMGNELERAKSASPDENRANNNDYQQPNGQPVNTGGNGVQWQTIAIVVVLLLVVFGGLAFALKGGK</sequence>
<reference evidence="3 4" key="1">
    <citation type="submission" date="2018-08" db="EMBL/GenBank/DDBJ databases">
        <title>Vibrio harveyi strains pathogenic to white snook Centropomus viridis Lockington (1877) and potential probiotic bacteria.</title>
        <authorList>
            <person name="Soto-Rodriguez S."/>
            <person name="Gomez-Gil B."/>
            <person name="Lozano-Olvera R."/>
        </authorList>
    </citation>
    <scope>NUCLEOTIDE SEQUENCE [LARGE SCALE GENOMIC DNA]</scope>
    <source>
        <strain evidence="3 4">CAIM 1508</strain>
    </source>
</reference>
<comment type="caution">
    <text evidence="3">The sequence shown here is derived from an EMBL/GenBank/DDBJ whole genome shotgun (WGS) entry which is preliminary data.</text>
</comment>
<dbReference type="AlphaFoldDB" id="A0A8B3DP13"/>
<feature type="compositionally biased region" description="Polar residues" evidence="1">
    <location>
        <begin position="64"/>
        <end position="80"/>
    </location>
</feature>
<accession>A0A8B3DP13</accession>
<evidence type="ECO:0000313" key="4">
    <source>
        <dbReference type="Proteomes" id="UP000253437"/>
    </source>
</evidence>
<name>A0A8B3DP13_VIBHA</name>
<feature type="transmembrane region" description="Helical" evidence="2">
    <location>
        <begin position="86"/>
        <end position="107"/>
    </location>
</feature>